<proteinExistence type="predicted"/>
<evidence type="ECO:0000313" key="1">
    <source>
        <dbReference type="EMBL" id="URD78619.1"/>
    </source>
</evidence>
<organism evidence="1 2">
    <name type="scientific">Musa troglodytarum</name>
    <name type="common">fe'i banana</name>
    <dbReference type="NCBI Taxonomy" id="320322"/>
    <lineage>
        <taxon>Eukaryota</taxon>
        <taxon>Viridiplantae</taxon>
        <taxon>Streptophyta</taxon>
        <taxon>Embryophyta</taxon>
        <taxon>Tracheophyta</taxon>
        <taxon>Spermatophyta</taxon>
        <taxon>Magnoliopsida</taxon>
        <taxon>Liliopsida</taxon>
        <taxon>Zingiberales</taxon>
        <taxon>Musaceae</taxon>
        <taxon>Musa</taxon>
    </lineage>
</organism>
<dbReference type="EMBL" id="CP097503">
    <property type="protein sequence ID" value="URD78619.1"/>
    <property type="molecule type" value="Genomic_DNA"/>
</dbReference>
<dbReference type="AlphaFoldDB" id="A0A9E7EJL7"/>
<evidence type="ECO:0000313" key="2">
    <source>
        <dbReference type="Proteomes" id="UP001055439"/>
    </source>
</evidence>
<dbReference type="OrthoDB" id="271164at2759"/>
<sequence>MCVEENTGTLEIKIKLNMWALQALVLDLWVHQADVLVQSHSQVLGPLTCTRGVDNAYLAQYTIAILKRYINNIIHQNTSLLVFQLSHDNAKLDSLVLFNMYKESEQLLLS</sequence>
<protein>
    <submittedName>
        <fullName evidence="1">Vps5 C terminal like</fullName>
    </submittedName>
</protein>
<name>A0A9E7EJL7_9LILI</name>
<dbReference type="Proteomes" id="UP001055439">
    <property type="component" value="Chromosome 10"/>
</dbReference>
<keyword evidence="2" id="KW-1185">Reference proteome</keyword>
<gene>
    <name evidence="1" type="ORF">MUK42_02193</name>
</gene>
<reference evidence="1" key="1">
    <citation type="submission" date="2022-05" db="EMBL/GenBank/DDBJ databases">
        <title>The Musa troglodytarum L. genome provides insights into the mechanism of non-climacteric behaviour and enrichment of carotenoids.</title>
        <authorList>
            <person name="Wang J."/>
        </authorList>
    </citation>
    <scope>NUCLEOTIDE SEQUENCE</scope>
    <source>
        <tissue evidence="1">Leaf</tissue>
    </source>
</reference>
<accession>A0A9E7EJL7</accession>